<feature type="transmembrane region" description="Helical" evidence="1">
    <location>
        <begin position="83"/>
        <end position="107"/>
    </location>
</feature>
<reference evidence="3" key="1">
    <citation type="journal article" date="2019" name="Int. J. Syst. Evol. Microbiol.">
        <title>The Global Catalogue of Microorganisms (GCM) 10K type strain sequencing project: providing services to taxonomists for standard genome sequencing and annotation.</title>
        <authorList>
            <consortium name="The Broad Institute Genomics Platform"/>
            <consortium name="The Broad Institute Genome Sequencing Center for Infectious Disease"/>
            <person name="Wu L."/>
            <person name="Ma J."/>
        </authorList>
    </citation>
    <scope>NUCLEOTIDE SEQUENCE [LARGE SCALE GENOMIC DNA]</scope>
    <source>
        <strain evidence="3">JCM 17923</strain>
    </source>
</reference>
<comment type="caution">
    <text evidence="2">The sequence shown here is derived from an EMBL/GenBank/DDBJ whole genome shotgun (WGS) entry which is preliminary data.</text>
</comment>
<protein>
    <submittedName>
        <fullName evidence="2">Uncharacterized protein</fullName>
    </submittedName>
</protein>
<gene>
    <name evidence="2" type="ORF">GCM10023185_43160</name>
</gene>
<name>A0ABP8IRY3_9BACT</name>
<keyword evidence="1" id="KW-0812">Transmembrane</keyword>
<dbReference type="RefSeq" id="WP_345238235.1">
    <property type="nucleotide sequence ID" value="NZ_BAABGZ010000081.1"/>
</dbReference>
<evidence type="ECO:0000313" key="3">
    <source>
        <dbReference type="Proteomes" id="UP001501153"/>
    </source>
</evidence>
<dbReference type="EMBL" id="BAABGZ010000081">
    <property type="protein sequence ID" value="GAA4369492.1"/>
    <property type="molecule type" value="Genomic_DNA"/>
</dbReference>
<dbReference type="Proteomes" id="UP001501153">
    <property type="component" value="Unassembled WGS sequence"/>
</dbReference>
<keyword evidence="3" id="KW-1185">Reference proteome</keyword>
<organism evidence="2 3">
    <name type="scientific">Hymenobacter saemangeumensis</name>
    <dbReference type="NCBI Taxonomy" id="1084522"/>
    <lineage>
        <taxon>Bacteria</taxon>
        <taxon>Pseudomonadati</taxon>
        <taxon>Bacteroidota</taxon>
        <taxon>Cytophagia</taxon>
        <taxon>Cytophagales</taxon>
        <taxon>Hymenobacteraceae</taxon>
        <taxon>Hymenobacter</taxon>
    </lineage>
</organism>
<sequence length="111" mass="12976">MTFEQNRRKTFRWLYAALAVLPLALYWLIQWVFQGRSIYFTRQYTGLHNALGHLLCISFAFYFGLALWNIWQGRQAPVPQWLNAMLLVILLFALLVALWLNGMALALRNAS</sequence>
<proteinExistence type="predicted"/>
<keyword evidence="1" id="KW-1133">Transmembrane helix</keyword>
<keyword evidence="1" id="KW-0472">Membrane</keyword>
<evidence type="ECO:0000256" key="1">
    <source>
        <dbReference type="SAM" id="Phobius"/>
    </source>
</evidence>
<feature type="transmembrane region" description="Helical" evidence="1">
    <location>
        <begin position="12"/>
        <end position="29"/>
    </location>
</feature>
<evidence type="ECO:0000313" key="2">
    <source>
        <dbReference type="EMBL" id="GAA4369492.1"/>
    </source>
</evidence>
<feature type="transmembrane region" description="Helical" evidence="1">
    <location>
        <begin position="50"/>
        <end position="71"/>
    </location>
</feature>
<accession>A0ABP8IRY3</accession>